<dbReference type="Gene3D" id="3.90.960.10">
    <property type="entry name" value="YbaK/aminoacyl-tRNA synthetase-associated domain"/>
    <property type="match status" value="1"/>
</dbReference>
<dbReference type="EMBL" id="NOII01000003">
    <property type="protein sequence ID" value="OYD57321.1"/>
    <property type="molecule type" value="Genomic_DNA"/>
</dbReference>
<proteinExistence type="predicted"/>
<organism evidence="2 3">
    <name type="scientific">Fictibacillus aquaticus</name>
    <dbReference type="NCBI Taxonomy" id="2021314"/>
    <lineage>
        <taxon>Bacteria</taxon>
        <taxon>Bacillati</taxon>
        <taxon>Bacillota</taxon>
        <taxon>Bacilli</taxon>
        <taxon>Bacillales</taxon>
        <taxon>Fictibacillaceae</taxon>
        <taxon>Fictibacillus</taxon>
    </lineage>
</organism>
<dbReference type="CDD" id="cd04333">
    <property type="entry name" value="ProX_deacylase"/>
    <property type="match status" value="1"/>
</dbReference>
<evidence type="ECO:0000313" key="2">
    <source>
        <dbReference type="EMBL" id="OYD57321.1"/>
    </source>
</evidence>
<dbReference type="Proteomes" id="UP000215059">
    <property type="component" value="Unassembled WGS sequence"/>
</dbReference>
<keyword evidence="3" id="KW-1185">Reference proteome</keyword>
<comment type="caution">
    <text evidence="2">The sequence shown here is derived from an EMBL/GenBank/DDBJ whole genome shotgun (WGS) entry which is preliminary data.</text>
</comment>
<sequence length="156" mass="16893">MSKMPLERVKSFIKKFDETLEPIVLNEEMHTSEAAARMLGVETGQIAKSILFKCGSEFGLFVAAGDVRIDPKKVKQQLGPGKVKMASAEEVLEMTGFQPGAVCPYALAANLPIYLDESLARFDTVYTAAGIPESLLPVSLDVLKDMTGGTVINLQK</sequence>
<feature type="domain" description="YbaK/aminoacyl-tRNA synthetase-associated" evidence="1">
    <location>
        <begin position="27"/>
        <end position="144"/>
    </location>
</feature>
<accession>A0A235F7J0</accession>
<gene>
    <name evidence="2" type="ORF">CGZ90_11585</name>
</gene>
<dbReference type="PANTHER" id="PTHR30411:SF1">
    <property type="entry name" value="CYTOPLASMIC PROTEIN"/>
    <property type="match status" value="1"/>
</dbReference>
<evidence type="ECO:0000259" key="1">
    <source>
        <dbReference type="Pfam" id="PF04073"/>
    </source>
</evidence>
<dbReference type="GO" id="GO:0002161">
    <property type="term" value="F:aminoacyl-tRNA deacylase activity"/>
    <property type="evidence" value="ECO:0007669"/>
    <property type="project" value="InterPro"/>
</dbReference>
<protein>
    <submittedName>
        <fullName evidence="2">Aminoacyl-tRNA deacylase</fullName>
    </submittedName>
</protein>
<dbReference type="SUPFAM" id="SSF55826">
    <property type="entry name" value="YbaK/ProRS associated domain"/>
    <property type="match status" value="1"/>
</dbReference>
<dbReference type="OrthoDB" id="9798760at2"/>
<dbReference type="PANTHER" id="PTHR30411">
    <property type="entry name" value="CYTOPLASMIC PROTEIN"/>
    <property type="match status" value="1"/>
</dbReference>
<dbReference type="InterPro" id="IPR036754">
    <property type="entry name" value="YbaK/aa-tRNA-synt-asso_dom_sf"/>
</dbReference>
<dbReference type="Pfam" id="PF04073">
    <property type="entry name" value="tRNA_edit"/>
    <property type="match status" value="1"/>
</dbReference>
<dbReference type="AlphaFoldDB" id="A0A235F7J0"/>
<evidence type="ECO:0000313" key="3">
    <source>
        <dbReference type="Proteomes" id="UP000215059"/>
    </source>
</evidence>
<reference evidence="2 3" key="1">
    <citation type="submission" date="2017-07" db="EMBL/GenBank/DDBJ databases">
        <title>Fictibacillus sp. nov. GDSW-R2A3 Genome sequencing and assembly.</title>
        <authorList>
            <person name="Mayilraj S."/>
        </authorList>
    </citation>
    <scope>NUCLEOTIDE SEQUENCE [LARGE SCALE GENOMIC DNA]</scope>
    <source>
        <strain evidence="2 3">GDSW-R2A3</strain>
    </source>
</reference>
<dbReference type="InterPro" id="IPR007214">
    <property type="entry name" value="YbaK/aa-tRNA-synth-assoc-dom"/>
</dbReference>
<name>A0A235F7J0_9BACL</name>